<dbReference type="HOGENOM" id="CLU_092647_4_0_1"/>
<feature type="domain" description="C2H2-type" evidence="1">
    <location>
        <begin position="13"/>
        <end position="36"/>
    </location>
</feature>
<dbReference type="InterPro" id="IPR013087">
    <property type="entry name" value="Znf_C2H2_type"/>
</dbReference>
<evidence type="ECO:0000259" key="1">
    <source>
        <dbReference type="PROSITE" id="PS00028"/>
    </source>
</evidence>
<dbReference type="EMBL" id="KL198019">
    <property type="protein sequence ID" value="KDQ19687.1"/>
    <property type="molecule type" value="Genomic_DNA"/>
</dbReference>
<dbReference type="AlphaFoldDB" id="A0A067N6C0"/>
<evidence type="ECO:0000313" key="3">
    <source>
        <dbReference type="Proteomes" id="UP000027195"/>
    </source>
</evidence>
<dbReference type="PANTHER" id="PTHR21354:SF0">
    <property type="entry name" value="ZINC FINGER PROTEIN 511"/>
    <property type="match status" value="1"/>
</dbReference>
<protein>
    <recommendedName>
        <fullName evidence="1">C2H2-type domain-containing protein</fullName>
    </recommendedName>
</protein>
<organism evidence="2 3">
    <name type="scientific">Botryobasidium botryosum (strain FD-172 SS1)</name>
    <dbReference type="NCBI Taxonomy" id="930990"/>
    <lineage>
        <taxon>Eukaryota</taxon>
        <taxon>Fungi</taxon>
        <taxon>Dikarya</taxon>
        <taxon>Basidiomycota</taxon>
        <taxon>Agaricomycotina</taxon>
        <taxon>Agaricomycetes</taxon>
        <taxon>Cantharellales</taxon>
        <taxon>Botryobasidiaceae</taxon>
        <taxon>Botryobasidium</taxon>
    </lineage>
</organism>
<evidence type="ECO:0000313" key="2">
    <source>
        <dbReference type="EMBL" id="KDQ19687.1"/>
    </source>
</evidence>
<dbReference type="SMART" id="SM00355">
    <property type="entry name" value="ZnF_C2H2"/>
    <property type="match status" value="2"/>
</dbReference>
<dbReference type="Proteomes" id="UP000027195">
    <property type="component" value="Unassembled WGS sequence"/>
</dbReference>
<name>A0A067N6C0_BOTB1</name>
<feature type="domain" description="C2H2-type" evidence="1">
    <location>
        <begin position="53"/>
        <end position="76"/>
    </location>
</feature>
<proteinExistence type="predicted"/>
<keyword evidence="3" id="KW-1185">Reference proteome</keyword>
<dbReference type="PANTHER" id="PTHR21354">
    <property type="entry name" value="ZINC FINGER PROTEIN 511"/>
    <property type="match status" value="1"/>
</dbReference>
<sequence>MEVHYATYHTHVCAWDRCNKIFPDERLLDLHFSECHDPLTAVRKERGERTFSCHLATCPRLFQTPKGRRLHLISAHGFPKQY</sequence>
<dbReference type="InterPro" id="IPR039258">
    <property type="entry name" value="ZNF511"/>
</dbReference>
<reference evidence="3" key="1">
    <citation type="journal article" date="2014" name="Proc. Natl. Acad. Sci. U.S.A.">
        <title>Extensive sampling of basidiomycete genomes demonstrates inadequacy of the white-rot/brown-rot paradigm for wood decay fungi.</title>
        <authorList>
            <person name="Riley R."/>
            <person name="Salamov A.A."/>
            <person name="Brown D.W."/>
            <person name="Nagy L.G."/>
            <person name="Floudas D."/>
            <person name="Held B.W."/>
            <person name="Levasseur A."/>
            <person name="Lombard V."/>
            <person name="Morin E."/>
            <person name="Otillar R."/>
            <person name="Lindquist E.A."/>
            <person name="Sun H."/>
            <person name="LaButti K.M."/>
            <person name="Schmutz J."/>
            <person name="Jabbour D."/>
            <person name="Luo H."/>
            <person name="Baker S.E."/>
            <person name="Pisabarro A.G."/>
            <person name="Walton J.D."/>
            <person name="Blanchette R.A."/>
            <person name="Henrissat B."/>
            <person name="Martin F."/>
            <person name="Cullen D."/>
            <person name="Hibbett D.S."/>
            <person name="Grigoriev I.V."/>
        </authorList>
    </citation>
    <scope>NUCLEOTIDE SEQUENCE [LARGE SCALE GENOMIC DNA]</scope>
    <source>
        <strain evidence="3">FD-172 SS1</strain>
    </source>
</reference>
<accession>A0A067N6C0</accession>
<dbReference type="STRING" id="930990.A0A067N6C0"/>
<feature type="non-terminal residue" evidence="2">
    <location>
        <position position="82"/>
    </location>
</feature>
<gene>
    <name evidence="2" type="ORF">BOTBODRAFT_102260</name>
</gene>
<dbReference type="PROSITE" id="PS00028">
    <property type="entry name" value="ZINC_FINGER_C2H2_1"/>
    <property type="match status" value="2"/>
</dbReference>
<dbReference type="OrthoDB" id="18440at2759"/>
<dbReference type="InParanoid" id="A0A067N6C0"/>